<evidence type="ECO:0000313" key="4">
    <source>
        <dbReference type="Proteomes" id="UP000825701"/>
    </source>
</evidence>
<dbReference type="RefSeq" id="WP_261402385.1">
    <property type="nucleotide sequence ID" value="NZ_CP081869.1"/>
</dbReference>
<feature type="signal peptide" evidence="2">
    <location>
        <begin position="1"/>
        <end position="21"/>
    </location>
</feature>
<dbReference type="KEGG" id="cmet:K6K41_21490"/>
<dbReference type="EMBL" id="CP081869">
    <property type="protein sequence ID" value="QZN99329.1"/>
    <property type="molecule type" value="Genomic_DNA"/>
</dbReference>
<sequence>MTRSLSLAAALALALAAPAAAQSPEGGPRLSAPGGQQQPSEPAAAEMPGPTTEIIGPDGSFRLQPDGTTWERFQSAPSACAAPTRPAAPSACSA</sequence>
<accession>A0A9E6UP44</accession>
<dbReference type="Proteomes" id="UP000825701">
    <property type="component" value="Chromosome"/>
</dbReference>
<keyword evidence="4" id="KW-1185">Reference proteome</keyword>
<reference evidence="3" key="1">
    <citation type="submission" date="2021-08" db="EMBL/GenBank/DDBJ databases">
        <authorList>
            <person name="Zhang H."/>
            <person name="Xu M."/>
            <person name="Yu Z."/>
            <person name="Yang L."/>
            <person name="Cai Y."/>
        </authorList>
    </citation>
    <scope>NUCLEOTIDE SEQUENCE</scope>
    <source>
        <strain evidence="3">CHL1</strain>
    </source>
</reference>
<gene>
    <name evidence="3" type="ORF">K6K41_21490</name>
</gene>
<proteinExistence type="predicted"/>
<keyword evidence="2" id="KW-0732">Signal</keyword>
<dbReference type="AlphaFoldDB" id="A0A9E6UP44"/>
<protein>
    <submittedName>
        <fullName evidence="3">Uncharacterized protein</fullName>
    </submittedName>
</protein>
<organism evidence="3 4">
    <name type="scientific">Chenggangzhangella methanolivorans</name>
    <dbReference type="NCBI Taxonomy" id="1437009"/>
    <lineage>
        <taxon>Bacteria</taxon>
        <taxon>Pseudomonadati</taxon>
        <taxon>Pseudomonadota</taxon>
        <taxon>Alphaproteobacteria</taxon>
        <taxon>Hyphomicrobiales</taxon>
        <taxon>Methylopilaceae</taxon>
        <taxon>Chenggangzhangella</taxon>
    </lineage>
</organism>
<name>A0A9E6UP44_9HYPH</name>
<evidence type="ECO:0000313" key="3">
    <source>
        <dbReference type="EMBL" id="QZN99329.1"/>
    </source>
</evidence>
<feature type="region of interest" description="Disordered" evidence="1">
    <location>
        <begin position="17"/>
        <end position="94"/>
    </location>
</feature>
<evidence type="ECO:0000256" key="1">
    <source>
        <dbReference type="SAM" id="MobiDB-lite"/>
    </source>
</evidence>
<feature type="chain" id="PRO_5039029391" evidence="2">
    <location>
        <begin position="22"/>
        <end position="94"/>
    </location>
</feature>
<evidence type="ECO:0000256" key="2">
    <source>
        <dbReference type="SAM" id="SignalP"/>
    </source>
</evidence>